<keyword evidence="3 12" id="KW-0732">Signal</keyword>
<feature type="domain" description="Cadherin" evidence="13">
    <location>
        <begin position="134"/>
        <end position="242"/>
    </location>
</feature>
<dbReference type="AlphaFoldDB" id="A0A8C6G7J0"/>
<dbReference type="GeneTree" id="ENSGT00940000164093"/>
<dbReference type="PANTHER" id="PTHR24028">
    <property type="entry name" value="CADHERIN-87A"/>
    <property type="match status" value="1"/>
</dbReference>
<dbReference type="PROSITE" id="PS50268">
    <property type="entry name" value="CADHERIN_2"/>
    <property type="match status" value="6"/>
</dbReference>
<dbReference type="FunFam" id="2.60.40.60:FF:000001">
    <property type="entry name" value="Protocadherin alpha 2"/>
    <property type="match status" value="1"/>
</dbReference>
<keyword evidence="5 10" id="KW-0106">Calcium</keyword>
<dbReference type="GO" id="GO:0007156">
    <property type="term" value="P:homophilic cell adhesion via plasma membrane adhesion molecules"/>
    <property type="evidence" value="ECO:0007669"/>
    <property type="project" value="InterPro"/>
</dbReference>
<evidence type="ECO:0000256" key="5">
    <source>
        <dbReference type="ARBA" id="ARBA00022837"/>
    </source>
</evidence>
<dbReference type="InterPro" id="IPR020894">
    <property type="entry name" value="Cadherin_CS"/>
</dbReference>
<dbReference type="GO" id="GO:0005886">
    <property type="term" value="C:plasma membrane"/>
    <property type="evidence" value="ECO:0007669"/>
    <property type="project" value="UniProtKB-SubCell"/>
</dbReference>
<evidence type="ECO:0000256" key="10">
    <source>
        <dbReference type="PROSITE-ProRule" id="PRU00043"/>
    </source>
</evidence>
<dbReference type="FunFam" id="2.60.40.60:FF:000018">
    <property type="entry name" value="Protocadherin gamma c3"/>
    <property type="match status" value="1"/>
</dbReference>
<dbReference type="SMART" id="SM00112">
    <property type="entry name" value="CA"/>
    <property type="match status" value="5"/>
</dbReference>
<dbReference type="Gene3D" id="2.60.40.60">
    <property type="entry name" value="Cadherins"/>
    <property type="match status" value="6"/>
</dbReference>
<keyword evidence="9" id="KW-0325">Glycoprotein</keyword>
<evidence type="ECO:0000256" key="6">
    <source>
        <dbReference type="ARBA" id="ARBA00022889"/>
    </source>
</evidence>
<sequence>METAWMCNLRQRQVLAFFVLLHVSGAGAELGPYSIEEETERGSFVANLGKDLGVDLAEISSRRARIISQENKEHLQLNPHSGDLLINEKLDREELCGPVEPCVLHFQVLMENPLEVFQAELRVIDINDYSPVFSEREMILRIPENGALGDTFPLNNALDSDVAINNIQTYRLSSNSHFLVVTRNRSDGRKYPELVLEKELDREEEPELRLTLTALDGGAPPRSGTAQVLIEVVDTNDNAPEFQQPTYRVQIPENSPTGSLVLTVSANDLDSGDYGKVLYALSQPSEDISKTLEVNPVTGEIRLRKEVDFETIPSYEVDIKATDGGGLSGKCTLLLKVVDVNDNAPEVMLSALTSPVPENSPDEVVAVFSVKDPDSANNGKMIASIEEDLPFLLKSSGKNFYTLVTKRALDREEREQFNITITVSDLGTPRLTTQHTITVQVSDTNDNAPAFNQTSYTLFVRENNSPALHIGTISATDSDAGSNSHISYSLLPSHDPQLALDSLISINADNGQLFALRALDYEALQAFEFHVGAIDQGSPALSSQALVRVVVLDDNDNAPFVLYPMQNSSAPCTELLPRAAEPGYLVTKVVAVDRDSGQNAWLSFQLLKATEPGLFSVWAHNGEVRTTRLLSERDVPKHRLVLLVKDNGDPPRSASVTLHVLVVDGFSQPYLPLPEVARNPAHDEDALTLYLVIALASVSSLFLLSVLLFVGVRLCRRARSASLSGYSVPEGHIPGHLVDVRGVGTLSQSYQYDVCLMGDSSGTSEFNFLKPVFPSSLDQCSGKEIEENSSLHNSFGFHH</sequence>
<dbReference type="InterPro" id="IPR013164">
    <property type="entry name" value="Cadherin_N"/>
</dbReference>
<evidence type="ECO:0000313" key="14">
    <source>
        <dbReference type="Ensembl" id="ENSMSIP00000001753.1"/>
    </source>
</evidence>
<dbReference type="FunFam" id="2.60.40.60:FF:000006">
    <property type="entry name" value="Protocadherin alpha 2"/>
    <property type="match status" value="1"/>
</dbReference>
<keyword evidence="4" id="KW-0677">Repeat</keyword>
<evidence type="ECO:0000256" key="4">
    <source>
        <dbReference type="ARBA" id="ARBA00022737"/>
    </source>
</evidence>
<dbReference type="Pfam" id="PF00028">
    <property type="entry name" value="Cadherin"/>
    <property type="match status" value="5"/>
</dbReference>
<dbReference type="PROSITE" id="PS00232">
    <property type="entry name" value="CADHERIN_1"/>
    <property type="match status" value="4"/>
</dbReference>
<feature type="signal peptide" evidence="12">
    <location>
        <begin position="1"/>
        <end position="28"/>
    </location>
</feature>
<reference evidence="14" key="1">
    <citation type="submission" date="2025-08" db="UniProtKB">
        <authorList>
            <consortium name="Ensembl"/>
        </authorList>
    </citation>
    <scope>IDENTIFICATION</scope>
</reference>
<comment type="subcellular location">
    <subcellularLocation>
        <location evidence="1">Cell membrane</location>
        <topology evidence="1">Single-pass membrane protein</topology>
    </subcellularLocation>
</comment>
<feature type="transmembrane region" description="Helical" evidence="11">
    <location>
        <begin position="687"/>
        <end position="710"/>
    </location>
</feature>
<protein>
    <submittedName>
        <fullName evidence="14">Protocadherin beta 17</fullName>
    </submittedName>
</protein>
<reference evidence="14" key="2">
    <citation type="submission" date="2025-09" db="UniProtKB">
        <authorList>
            <consortium name="Ensembl"/>
        </authorList>
    </citation>
    <scope>IDENTIFICATION</scope>
</reference>
<feature type="domain" description="Cadherin" evidence="13">
    <location>
        <begin position="452"/>
        <end position="561"/>
    </location>
</feature>
<dbReference type="SUPFAM" id="SSF49313">
    <property type="entry name" value="Cadherin-like"/>
    <property type="match status" value="6"/>
</dbReference>
<keyword evidence="15" id="KW-1185">Reference proteome</keyword>
<dbReference type="PANTHER" id="PTHR24028:SF71">
    <property type="entry name" value="PROTOCADHERIN BETA-16"/>
    <property type="match status" value="1"/>
</dbReference>
<dbReference type="Pfam" id="PF08266">
    <property type="entry name" value="Cadherin_2"/>
    <property type="match status" value="1"/>
</dbReference>
<dbReference type="FunFam" id="2.60.40.60:FF:000309">
    <property type="entry name" value="Protocadherin beta-8"/>
    <property type="match status" value="1"/>
</dbReference>
<dbReference type="Proteomes" id="UP000694415">
    <property type="component" value="Unplaced"/>
</dbReference>
<dbReference type="GO" id="GO:0005509">
    <property type="term" value="F:calcium ion binding"/>
    <property type="evidence" value="ECO:0007669"/>
    <property type="project" value="UniProtKB-UniRule"/>
</dbReference>
<organism evidence="14 15">
    <name type="scientific">Mus spicilegus</name>
    <name type="common">Mound-building mouse</name>
    <dbReference type="NCBI Taxonomy" id="10103"/>
    <lineage>
        <taxon>Eukaryota</taxon>
        <taxon>Metazoa</taxon>
        <taxon>Chordata</taxon>
        <taxon>Craniata</taxon>
        <taxon>Vertebrata</taxon>
        <taxon>Euteleostomi</taxon>
        <taxon>Mammalia</taxon>
        <taxon>Eutheria</taxon>
        <taxon>Euarchontoglires</taxon>
        <taxon>Glires</taxon>
        <taxon>Rodentia</taxon>
        <taxon>Myomorpha</taxon>
        <taxon>Muroidea</taxon>
        <taxon>Muridae</taxon>
        <taxon>Murinae</taxon>
        <taxon>Mus</taxon>
        <taxon>Mus</taxon>
    </lineage>
</organism>
<evidence type="ECO:0000256" key="12">
    <source>
        <dbReference type="SAM" id="SignalP"/>
    </source>
</evidence>
<dbReference type="FunFam" id="2.60.40.60:FF:000046">
    <property type="entry name" value="Protocadherin beta 5"/>
    <property type="match status" value="1"/>
</dbReference>
<feature type="domain" description="Cadherin" evidence="13">
    <location>
        <begin position="243"/>
        <end position="347"/>
    </location>
</feature>
<evidence type="ECO:0000256" key="7">
    <source>
        <dbReference type="ARBA" id="ARBA00022989"/>
    </source>
</evidence>
<dbReference type="FunFam" id="2.60.40.60:FF:000002">
    <property type="entry name" value="Protocadherin alpha 2"/>
    <property type="match status" value="1"/>
</dbReference>
<feature type="domain" description="Cadherin" evidence="13">
    <location>
        <begin position="348"/>
        <end position="451"/>
    </location>
</feature>
<evidence type="ECO:0000256" key="8">
    <source>
        <dbReference type="ARBA" id="ARBA00023136"/>
    </source>
</evidence>
<accession>A0A8C6G7J0</accession>
<keyword evidence="6" id="KW-0130">Cell adhesion</keyword>
<evidence type="ECO:0000259" key="13">
    <source>
        <dbReference type="PROSITE" id="PS50268"/>
    </source>
</evidence>
<dbReference type="InterPro" id="IPR032455">
    <property type="entry name" value="Cadherin_C"/>
</dbReference>
<feature type="domain" description="Cadherin" evidence="13">
    <location>
        <begin position="34"/>
        <end position="133"/>
    </location>
</feature>
<keyword evidence="2 11" id="KW-0812">Transmembrane</keyword>
<name>A0A8C6G7J0_MUSSI</name>
<keyword evidence="7 11" id="KW-1133">Transmembrane helix</keyword>
<feature type="domain" description="Cadherin" evidence="13">
    <location>
        <begin position="576"/>
        <end position="676"/>
    </location>
</feature>
<dbReference type="InterPro" id="IPR015919">
    <property type="entry name" value="Cadherin-like_sf"/>
</dbReference>
<dbReference type="InterPro" id="IPR050174">
    <property type="entry name" value="Protocadherin/Cadherin-CA"/>
</dbReference>
<dbReference type="PRINTS" id="PR00205">
    <property type="entry name" value="CADHERIN"/>
</dbReference>
<dbReference type="CDD" id="cd11304">
    <property type="entry name" value="Cadherin_repeat"/>
    <property type="match status" value="5"/>
</dbReference>
<evidence type="ECO:0000313" key="15">
    <source>
        <dbReference type="Proteomes" id="UP000694415"/>
    </source>
</evidence>
<dbReference type="InterPro" id="IPR002126">
    <property type="entry name" value="Cadherin-like_dom"/>
</dbReference>
<keyword evidence="8 11" id="KW-0472">Membrane</keyword>
<dbReference type="Ensembl" id="ENSMSIT00000002223.1">
    <property type="protein sequence ID" value="ENSMSIP00000001753.1"/>
    <property type="gene ID" value="ENSMSIG00000001692.1"/>
</dbReference>
<dbReference type="Pfam" id="PF16492">
    <property type="entry name" value="Cadherin_C_2"/>
    <property type="match status" value="1"/>
</dbReference>
<evidence type="ECO:0000256" key="11">
    <source>
        <dbReference type="SAM" id="Phobius"/>
    </source>
</evidence>
<evidence type="ECO:0000256" key="2">
    <source>
        <dbReference type="ARBA" id="ARBA00022692"/>
    </source>
</evidence>
<proteinExistence type="predicted"/>
<evidence type="ECO:0000256" key="9">
    <source>
        <dbReference type="ARBA" id="ARBA00023180"/>
    </source>
</evidence>
<evidence type="ECO:0000256" key="1">
    <source>
        <dbReference type="ARBA" id="ARBA00004162"/>
    </source>
</evidence>
<feature type="chain" id="PRO_5034191958" evidence="12">
    <location>
        <begin position="29"/>
        <end position="799"/>
    </location>
</feature>
<evidence type="ECO:0000256" key="3">
    <source>
        <dbReference type="ARBA" id="ARBA00022729"/>
    </source>
</evidence>